<name>A0A8K0NI47_9HYPO</name>
<evidence type="ECO:0000313" key="3">
    <source>
        <dbReference type="Proteomes" id="UP000811619"/>
    </source>
</evidence>
<dbReference type="AlphaFoldDB" id="A0A8K0NI47"/>
<dbReference type="InterPro" id="IPR040976">
    <property type="entry name" value="Pkinase_fungal"/>
</dbReference>
<dbReference type="EMBL" id="SRPY01000384">
    <property type="protein sequence ID" value="KAG5925341.1"/>
    <property type="molecule type" value="Genomic_DNA"/>
</dbReference>
<gene>
    <name evidence="2" type="ORF">E4U42_004395</name>
</gene>
<dbReference type="Pfam" id="PF17667">
    <property type="entry name" value="Pkinase_fungal"/>
    <property type="match status" value="1"/>
</dbReference>
<organism evidence="2 3">
    <name type="scientific">Claviceps africana</name>
    <dbReference type="NCBI Taxonomy" id="83212"/>
    <lineage>
        <taxon>Eukaryota</taxon>
        <taxon>Fungi</taxon>
        <taxon>Dikarya</taxon>
        <taxon>Ascomycota</taxon>
        <taxon>Pezizomycotina</taxon>
        <taxon>Sordariomycetes</taxon>
        <taxon>Hypocreomycetidae</taxon>
        <taxon>Hypocreales</taxon>
        <taxon>Clavicipitaceae</taxon>
        <taxon>Claviceps</taxon>
    </lineage>
</organism>
<protein>
    <recommendedName>
        <fullName evidence="1">Fungal-type protein kinase domain-containing protein</fullName>
    </recommendedName>
</protein>
<keyword evidence="3" id="KW-1185">Reference proteome</keyword>
<sequence>MTCYRAWRRDGGNGDGGSSRACRFVVKFKWRWAREPPEDKLLRLAADKCVSDVSDGPALRLPLGTAPDADADAEAEAGAGAGSAGAEPEDGLARYTTVTDSYFQNRFLSCTVTSPLGRPLHTFRSPHELLSVLRDAVRCHRSLWRDAHILHRDVSPGNIVIVGTRPFMAIGVLARHRHGPHHDLESFFYVLVWNAICRGATGPPPGSRLCQWGSDDPLPELAAEAGFESGVLTEFAPEFACLRPVAARLRGILFPDREGGEGETDVDALYERVICVLDEGVACADADERCG</sequence>
<feature type="domain" description="Fungal-type protein kinase" evidence="1">
    <location>
        <begin position="97"/>
        <end position="162"/>
    </location>
</feature>
<comment type="caution">
    <text evidence="2">The sequence shown here is derived from an EMBL/GenBank/DDBJ whole genome shotgun (WGS) entry which is preliminary data.</text>
</comment>
<accession>A0A8K0NI47</accession>
<dbReference type="Proteomes" id="UP000811619">
    <property type="component" value="Unassembled WGS sequence"/>
</dbReference>
<reference evidence="2" key="1">
    <citation type="journal article" date="2020" name="bioRxiv">
        <title>Whole genome comparisons of ergot fungi reveals the divergence and evolution of species within the genus Claviceps are the result of varying mechanisms driving genome evolution and host range expansion.</title>
        <authorList>
            <person name="Wyka S.A."/>
            <person name="Mondo S.J."/>
            <person name="Liu M."/>
            <person name="Dettman J."/>
            <person name="Nalam V."/>
            <person name="Broders K.D."/>
        </authorList>
    </citation>
    <scope>NUCLEOTIDE SEQUENCE</scope>
    <source>
        <strain evidence="2">CCC 489</strain>
    </source>
</reference>
<dbReference type="OrthoDB" id="5584477at2759"/>
<dbReference type="SUPFAM" id="SSF56112">
    <property type="entry name" value="Protein kinase-like (PK-like)"/>
    <property type="match status" value="1"/>
</dbReference>
<dbReference type="PANTHER" id="PTHR38248">
    <property type="entry name" value="FUNK1 6"/>
    <property type="match status" value="1"/>
</dbReference>
<evidence type="ECO:0000259" key="1">
    <source>
        <dbReference type="Pfam" id="PF17667"/>
    </source>
</evidence>
<proteinExistence type="predicted"/>
<evidence type="ECO:0000313" key="2">
    <source>
        <dbReference type="EMBL" id="KAG5925341.1"/>
    </source>
</evidence>
<dbReference type="InterPro" id="IPR011009">
    <property type="entry name" value="Kinase-like_dom_sf"/>
</dbReference>
<dbReference type="PANTHER" id="PTHR38248:SF2">
    <property type="entry name" value="FUNK1 11"/>
    <property type="match status" value="1"/>
</dbReference>